<feature type="binding site" evidence="9">
    <location>
        <position position="136"/>
    </location>
    <ligand>
        <name>ATP</name>
        <dbReference type="ChEBI" id="CHEBI:30616"/>
    </ligand>
</feature>
<dbReference type="EC" id="2.8.1.13" evidence="9"/>
<dbReference type="NCBIfam" id="TIGR00420">
    <property type="entry name" value="trmU"/>
    <property type="match status" value="1"/>
</dbReference>
<keyword evidence="1 9" id="KW-0820">tRNA-binding</keyword>
<dbReference type="Pfam" id="PF20259">
    <property type="entry name" value="tRNA_Me_trans_M"/>
    <property type="match status" value="1"/>
</dbReference>
<dbReference type="PANTHER" id="PTHR11933">
    <property type="entry name" value="TRNA 5-METHYLAMINOMETHYL-2-THIOURIDYLATE -METHYLTRANSFERASE"/>
    <property type="match status" value="1"/>
</dbReference>
<dbReference type="CDD" id="cd01998">
    <property type="entry name" value="MnmA_TRMU-like"/>
    <property type="match status" value="1"/>
</dbReference>
<evidence type="ECO:0000256" key="3">
    <source>
        <dbReference type="ARBA" id="ARBA00022694"/>
    </source>
</evidence>
<dbReference type="Pfam" id="PF03054">
    <property type="entry name" value="tRNA_Me_trans"/>
    <property type="match status" value="1"/>
</dbReference>
<dbReference type="PANTHER" id="PTHR11933:SF5">
    <property type="entry name" value="MITOCHONDRIAL TRNA-SPECIFIC 2-THIOURIDYLASE 1"/>
    <property type="match status" value="1"/>
</dbReference>
<feature type="site" description="Interaction with tRNA" evidence="9">
    <location>
        <position position="137"/>
    </location>
</feature>
<comment type="subcellular location">
    <subcellularLocation>
        <location evidence="9">Cytoplasm</location>
    </subcellularLocation>
</comment>
<dbReference type="InterPro" id="IPR046884">
    <property type="entry name" value="MnmA-like_central"/>
</dbReference>
<dbReference type="Proteomes" id="UP001201217">
    <property type="component" value="Unassembled WGS sequence"/>
</dbReference>
<evidence type="ECO:0000256" key="1">
    <source>
        <dbReference type="ARBA" id="ARBA00022555"/>
    </source>
</evidence>
<proteinExistence type="inferred from homology"/>
<name>A0ABS9EE88_9HYPH</name>
<dbReference type="RefSeq" id="WP_236115466.1">
    <property type="nucleotide sequence ID" value="NZ_JAKGTI010000003.1"/>
</dbReference>
<evidence type="ECO:0000259" key="10">
    <source>
        <dbReference type="Pfam" id="PF20258"/>
    </source>
</evidence>
<keyword evidence="4 9" id="KW-0547">Nucleotide-binding</keyword>
<comment type="similarity">
    <text evidence="9">Belongs to the MnmA/TRMU family.</text>
</comment>
<dbReference type="InterPro" id="IPR004506">
    <property type="entry name" value="MnmA-like"/>
</dbReference>
<comment type="caution">
    <text evidence="9">Lacks conserved residue(s) required for the propagation of feature annotation.</text>
</comment>
<dbReference type="Gene3D" id="2.30.30.280">
    <property type="entry name" value="Adenine nucleotide alpha hydrolases-like domains"/>
    <property type="match status" value="1"/>
</dbReference>
<evidence type="ECO:0000256" key="6">
    <source>
        <dbReference type="ARBA" id="ARBA00022884"/>
    </source>
</evidence>
<dbReference type="HAMAP" id="MF_00144">
    <property type="entry name" value="tRNA_thiouridyl_MnmA"/>
    <property type="match status" value="1"/>
</dbReference>
<evidence type="ECO:0000259" key="11">
    <source>
        <dbReference type="Pfam" id="PF20259"/>
    </source>
</evidence>
<keyword evidence="6 9" id="KW-0694">RNA-binding</keyword>
<keyword evidence="9" id="KW-0963">Cytoplasm</keyword>
<dbReference type="Gene3D" id="3.40.50.620">
    <property type="entry name" value="HUPs"/>
    <property type="match status" value="1"/>
</dbReference>
<feature type="active site" description="Nucleophile" evidence="9">
    <location>
        <position position="112"/>
    </location>
</feature>
<evidence type="ECO:0000313" key="12">
    <source>
        <dbReference type="EMBL" id="MCF4099766.1"/>
    </source>
</evidence>
<dbReference type="GO" id="GO:0103016">
    <property type="term" value="F:tRNA-uridine 2-sulfurtransferase activity"/>
    <property type="evidence" value="ECO:0007669"/>
    <property type="project" value="UniProtKB-EC"/>
</dbReference>
<dbReference type="InterPro" id="IPR014729">
    <property type="entry name" value="Rossmann-like_a/b/a_fold"/>
</dbReference>
<evidence type="ECO:0000256" key="9">
    <source>
        <dbReference type="HAMAP-Rule" id="MF_00144"/>
    </source>
</evidence>
<feature type="binding site" evidence="9">
    <location>
        <begin position="18"/>
        <end position="25"/>
    </location>
    <ligand>
        <name>ATP</name>
        <dbReference type="ChEBI" id="CHEBI:30616"/>
    </ligand>
</feature>
<sequence length="379" mass="41491">MNSLGIDKPVKDTRVVVAMSGGVDSSVVAGLMAREGYDVIGITLQLYDHGEAIHRKGACCAGQDIHDARRVAASLGIPHYVFDYESKFRESVIDDFADSYLRGETPIPCVKCNQTVKFQDLLAASRELNADVLVTGHYIQSRQSNGQYSLYRPIDHSRDQSYFLFATTQEQLDYLRFPLGGMTKDEVRDIARDMGLVVAEKSDSQDICFVPNGNYAQIIQKLRPEAIDPGEIVHLDGRVLGEHKGIIHFTIGQRRGLGISAGEPLYVVKLEPETKRVIVGPYEALATRSVKLKQVNWLGGISLDDIEEMGPINIEAKVRSTRPPQPARLSVKNGEVEVELVAGEHGVSPGQACVFYADDSAHSQVLGGGWIDRAISAAA</sequence>
<comment type="function">
    <text evidence="9">Catalyzes the 2-thiolation of uridine at the wobble position (U34) of tRNA, leading to the formation of s(2)U34.</text>
</comment>
<keyword evidence="5 9" id="KW-0067">ATP-binding</keyword>
<evidence type="ECO:0000256" key="4">
    <source>
        <dbReference type="ARBA" id="ARBA00022741"/>
    </source>
</evidence>
<dbReference type="EMBL" id="JAKGTI010000003">
    <property type="protein sequence ID" value="MCF4099766.1"/>
    <property type="molecule type" value="Genomic_DNA"/>
</dbReference>
<evidence type="ECO:0000256" key="8">
    <source>
        <dbReference type="ARBA" id="ARBA00051542"/>
    </source>
</evidence>
<comment type="catalytic activity">
    <reaction evidence="8 9">
        <text>S-sulfanyl-L-cysteinyl-[protein] + uridine(34) in tRNA + AH2 + ATP = 2-thiouridine(34) in tRNA + L-cysteinyl-[protein] + A + AMP + diphosphate + H(+)</text>
        <dbReference type="Rhea" id="RHEA:47032"/>
        <dbReference type="Rhea" id="RHEA-COMP:10131"/>
        <dbReference type="Rhea" id="RHEA-COMP:11726"/>
        <dbReference type="Rhea" id="RHEA-COMP:11727"/>
        <dbReference type="Rhea" id="RHEA-COMP:11728"/>
        <dbReference type="ChEBI" id="CHEBI:13193"/>
        <dbReference type="ChEBI" id="CHEBI:15378"/>
        <dbReference type="ChEBI" id="CHEBI:17499"/>
        <dbReference type="ChEBI" id="CHEBI:29950"/>
        <dbReference type="ChEBI" id="CHEBI:30616"/>
        <dbReference type="ChEBI" id="CHEBI:33019"/>
        <dbReference type="ChEBI" id="CHEBI:61963"/>
        <dbReference type="ChEBI" id="CHEBI:65315"/>
        <dbReference type="ChEBI" id="CHEBI:87170"/>
        <dbReference type="ChEBI" id="CHEBI:456215"/>
        <dbReference type="EC" id="2.8.1.13"/>
    </reaction>
</comment>
<dbReference type="InterPro" id="IPR023382">
    <property type="entry name" value="MnmA-like_central_sf"/>
</dbReference>
<feature type="site" description="Interaction with tRNA" evidence="9">
    <location>
        <position position="351"/>
    </location>
</feature>
<evidence type="ECO:0000256" key="2">
    <source>
        <dbReference type="ARBA" id="ARBA00022679"/>
    </source>
</evidence>
<comment type="caution">
    <text evidence="12">The sequence shown here is derived from an EMBL/GenBank/DDBJ whole genome shotgun (WGS) entry which is preliminary data.</text>
</comment>
<dbReference type="Gene3D" id="2.40.30.10">
    <property type="entry name" value="Translation factors"/>
    <property type="match status" value="1"/>
</dbReference>
<keyword evidence="3 9" id="KW-0819">tRNA processing</keyword>
<dbReference type="SUPFAM" id="SSF52402">
    <property type="entry name" value="Adenine nucleotide alpha hydrolases-like"/>
    <property type="match status" value="1"/>
</dbReference>
<feature type="binding site" evidence="9">
    <location>
        <position position="44"/>
    </location>
    <ligand>
        <name>ATP</name>
        <dbReference type="ChEBI" id="CHEBI:30616"/>
    </ligand>
</feature>
<dbReference type="InterPro" id="IPR046885">
    <property type="entry name" value="MnmA-like_C"/>
</dbReference>
<dbReference type="NCBIfam" id="NF001138">
    <property type="entry name" value="PRK00143.1"/>
    <property type="match status" value="1"/>
</dbReference>
<feature type="domain" description="tRNA-specific 2-thiouridylase MnmA-like central" evidence="11">
    <location>
        <begin position="219"/>
        <end position="280"/>
    </location>
</feature>
<reference evidence="12 13" key="1">
    <citation type="submission" date="2022-01" db="EMBL/GenBank/DDBJ databases">
        <title>Maritalea mediterranea sp. nov., isolated from marine plastic residues from the Malva-rosa beach (Valencia, Spain).</title>
        <authorList>
            <person name="Vidal-Verdu A."/>
            <person name="Molina-Menor E."/>
            <person name="Pascual J."/>
            <person name="Pereto J."/>
            <person name="Porcar M."/>
        </authorList>
    </citation>
    <scope>NUCLEOTIDE SEQUENCE [LARGE SCALE GENOMIC DNA]</scope>
    <source>
        <strain evidence="12 13">P4.10X</strain>
    </source>
</reference>
<keyword evidence="2 9" id="KW-0808">Transferase</keyword>
<feature type="region of interest" description="Interaction with tRNA" evidence="9">
    <location>
        <begin position="158"/>
        <end position="160"/>
    </location>
</feature>
<organism evidence="12 13">
    <name type="scientific">Maritalea mediterranea</name>
    <dbReference type="NCBI Taxonomy" id="2909667"/>
    <lineage>
        <taxon>Bacteria</taxon>
        <taxon>Pseudomonadati</taxon>
        <taxon>Pseudomonadota</taxon>
        <taxon>Alphaproteobacteria</taxon>
        <taxon>Hyphomicrobiales</taxon>
        <taxon>Devosiaceae</taxon>
        <taxon>Maritalea</taxon>
    </lineage>
</organism>
<keyword evidence="13" id="KW-1185">Reference proteome</keyword>
<evidence type="ECO:0000256" key="7">
    <source>
        <dbReference type="ARBA" id="ARBA00023157"/>
    </source>
</evidence>
<keyword evidence="7" id="KW-1015">Disulfide bond</keyword>
<protein>
    <recommendedName>
        <fullName evidence="9">tRNA-specific 2-thiouridylase MnmA</fullName>
        <ecNumber evidence="9">2.8.1.13</ecNumber>
    </recommendedName>
</protein>
<gene>
    <name evidence="9 12" type="primary">mnmA</name>
    <name evidence="12" type="ORF">L1I42_14820</name>
</gene>
<feature type="domain" description="tRNA-specific 2-thiouridylase MnmA-like C-terminal" evidence="10">
    <location>
        <begin position="289"/>
        <end position="371"/>
    </location>
</feature>
<evidence type="ECO:0000256" key="5">
    <source>
        <dbReference type="ARBA" id="ARBA00022840"/>
    </source>
</evidence>
<dbReference type="Pfam" id="PF20258">
    <property type="entry name" value="tRNA_Me_trans_C"/>
    <property type="match status" value="1"/>
</dbReference>
<feature type="active site" description="Cysteine persulfide intermediate" evidence="9">
    <location>
        <position position="208"/>
    </location>
</feature>
<accession>A0ABS9EE88</accession>
<evidence type="ECO:0000313" key="13">
    <source>
        <dbReference type="Proteomes" id="UP001201217"/>
    </source>
</evidence>